<gene>
    <name evidence="1" type="ORF">NQ176_g822</name>
</gene>
<protein>
    <submittedName>
        <fullName evidence="1">Uncharacterized protein</fullName>
    </submittedName>
</protein>
<dbReference type="EMBL" id="JANJQO010000037">
    <property type="protein sequence ID" value="KAJ2983258.1"/>
    <property type="molecule type" value="Genomic_DNA"/>
</dbReference>
<sequence length="316" mass="35195">MPPSATAAETTAVPAAKELGFSAKQGANWSEYLSFRPIYPQSFFERIYDYHSNNSSATWDIAHDIGAGCGVVTATLAGRFNKVTVSDPNPGYVTLAQKLLIENSGLEVSRLRFLQEGAEKSSVRSGTIDVALLCECIHWTDTEATIREVGRELRCGGSIVITHYTVPRIVGNAGAQRVWKLIWDEYSKRANGPLLDHAFPIINTGFESLELPTDQWENVTRIYINSQGDLGTFRMNDRVGENKVKQGEKRLWVEGDQDWSDEKDIAWFKGYLATWVPVIPESDIQDLWNELDALLGGAKVHIETPIAMVLATKKFN</sequence>
<proteinExistence type="predicted"/>
<accession>A0ACC1NWT3</accession>
<name>A0ACC1NWT3_9HYPO</name>
<reference evidence="1" key="1">
    <citation type="submission" date="2022-08" db="EMBL/GenBank/DDBJ databases">
        <title>Genome Sequence of Lecanicillium fungicola.</title>
        <authorList>
            <person name="Buettner E."/>
        </authorList>
    </citation>
    <scope>NUCLEOTIDE SEQUENCE</scope>
    <source>
        <strain evidence="1">Babe33</strain>
    </source>
</reference>
<evidence type="ECO:0000313" key="1">
    <source>
        <dbReference type="EMBL" id="KAJ2983258.1"/>
    </source>
</evidence>
<evidence type="ECO:0000313" key="2">
    <source>
        <dbReference type="Proteomes" id="UP001143910"/>
    </source>
</evidence>
<comment type="caution">
    <text evidence="1">The sequence shown here is derived from an EMBL/GenBank/DDBJ whole genome shotgun (WGS) entry which is preliminary data.</text>
</comment>
<keyword evidence="2" id="KW-1185">Reference proteome</keyword>
<dbReference type="Proteomes" id="UP001143910">
    <property type="component" value="Unassembled WGS sequence"/>
</dbReference>
<organism evidence="1 2">
    <name type="scientific">Zarea fungicola</name>
    <dbReference type="NCBI Taxonomy" id="93591"/>
    <lineage>
        <taxon>Eukaryota</taxon>
        <taxon>Fungi</taxon>
        <taxon>Dikarya</taxon>
        <taxon>Ascomycota</taxon>
        <taxon>Pezizomycotina</taxon>
        <taxon>Sordariomycetes</taxon>
        <taxon>Hypocreomycetidae</taxon>
        <taxon>Hypocreales</taxon>
        <taxon>Cordycipitaceae</taxon>
        <taxon>Zarea</taxon>
    </lineage>
</organism>